<feature type="transmembrane region" description="Helical" evidence="3">
    <location>
        <begin position="455"/>
        <end position="475"/>
    </location>
</feature>
<feature type="transmembrane region" description="Helical" evidence="3">
    <location>
        <begin position="204"/>
        <end position="221"/>
    </location>
</feature>
<comment type="caution">
    <text evidence="4">The sequence shown here is derived from an EMBL/GenBank/DDBJ whole genome shotgun (WGS) entry which is preliminary data.</text>
</comment>
<proteinExistence type="predicted"/>
<evidence type="ECO:0000313" key="4">
    <source>
        <dbReference type="EMBL" id="MDQ0167723.1"/>
    </source>
</evidence>
<evidence type="ECO:0000313" key="5">
    <source>
        <dbReference type="Proteomes" id="UP001235840"/>
    </source>
</evidence>
<protein>
    <submittedName>
        <fullName evidence="4">Membrane protein</fullName>
    </submittedName>
</protein>
<feature type="transmembrane region" description="Helical" evidence="3">
    <location>
        <begin position="331"/>
        <end position="348"/>
    </location>
</feature>
<feature type="region of interest" description="Disordered" evidence="2">
    <location>
        <begin position="49"/>
        <end position="104"/>
    </location>
</feature>
<feature type="transmembrane region" description="Helical" evidence="3">
    <location>
        <begin position="579"/>
        <end position="597"/>
    </location>
</feature>
<dbReference type="InterPro" id="IPR019286">
    <property type="entry name" value="DUF2339_TM"/>
</dbReference>
<feature type="transmembrane region" description="Helical" evidence="3">
    <location>
        <begin position="121"/>
        <end position="143"/>
    </location>
</feature>
<dbReference type="Pfam" id="PF10101">
    <property type="entry name" value="DUF2339"/>
    <property type="match status" value="2"/>
</dbReference>
<feature type="transmembrane region" description="Helical" evidence="3">
    <location>
        <begin position="275"/>
        <end position="296"/>
    </location>
</feature>
<dbReference type="EMBL" id="JAUSTY010000019">
    <property type="protein sequence ID" value="MDQ0167723.1"/>
    <property type="molecule type" value="Genomic_DNA"/>
</dbReference>
<feature type="transmembrane region" description="Helical" evidence="3">
    <location>
        <begin position="552"/>
        <end position="572"/>
    </location>
</feature>
<keyword evidence="3" id="KW-1133">Transmembrane helix</keyword>
<feature type="transmembrane region" description="Helical" evidence="3">
    <location>
        <begin position="481"/>
        <end position="498"/>
    </location>
</feature>
<feature type="transmembrane region" description="Helical" evidence="3">
    <location>
        <begin position="354"/>
        <end position="374"/>
    </location>
</feature>
<dbReference type="PANTHER" id="PTHR38434">
    <property type="entry name" value="BLL2549 PROTEIN"/>
    <property type="match status" value="1"/>
</dbReference>
<sequence>MNEIDWKRRVEQLEQRVSTLEQELSVLKKPLQKEENVLDQLNIQQTQDSLEVAESSATNKWSSQPDANESERSDGTARDHREYRESNAQKGKGKVGVPSSAPNKQPRDLEHLLVRVWLPRVFIIVLLVGVLWGFLAAASAGYITEGVRCLLGALVAGAMFVAGVRQMKQNRTGLGKVLLGGAHGIFVLSISAAHLLYGLLSVEIAVLFYIASMALAITTAFRWKSQTLVVLSVLSGYLLPFLVENTYANVWIVVGYQVAFSALMLILASRYRYVVAYWFAFGMLHFALLATAFIFYSYELSALLLGSVILQHILLYILFAKSDRGGTKQSAFQFTAFGVLALWAYFLYEGTDSFVYWSILIIGGLAYAFLAYLLRKKPTSTAQVDVLDGKLANGKELKQPLARAREAISIVIATMALMLFTLNIVGASYGATILFVQGLLALLLGLRLRYQLQYVAGLIVTFLAGVAIVSNPPIAIISEETLGWIILLIGIPVLYFYYPRLSYQKLNKASDVSQRRPMLSGLLWIEALLGLAFISILTNLFTENVDQEMRHFILSAVWLVYAIGAIVLGIIFKKAKARIAGVLFLFVVLMKVIFVDMPDVSLGIRALLFMIMGAVGIGISRLLYTNKDQSGKGSDVDPDHKV</sequence>
<feature type="compositionally biased region" description="Polar residues" evidence="2">
    <location>
        <begin position="49"/>
        <end position="67"/>
    </location>
</feature>
<feature type="transmembrane region" description="Helical" evidence="3">
    <location>
        <begin position="407"/>
        <end position="425"/>
    </location>
</feature>
<dbReference type="PANTHER" id="PTHR38434:SF1">
    <property type="entry name" value="BLL2549 PROTEIN"/>
    <property type="match status" value="1"/>
</dbReference>
<dbReference type="RefSeq" id="WP_307396866.1">
    <property type="nucleotide sequence ID" value="NZ_BAAADK010000006.1"/>
</dbReference>
<keyword evidence="5" id="KW-1185">Reference proteome</keyword>
<gene>
    <name evidence="4" type="ORF">J2S11_003650</name>
</gene>
<evidence type="ECO:0000256" key="1">
    <source>
        <dbReference type="SAM" id="Coils"/>
    </source>
</evidence>
<reference evidence="4 5" key="1">
    <citation type="submission" date="2023-07" db="EMBL/GenBank/DDBJ databases">
        <title>Genomic Encyclopedia of Type Strains, Phase IV (KMG-IV): sequencing the most valuable type-strain genomes for metagenomic binning, comparative biology and taxonomic classification.</title>
        <authorList>
            <person name="Goeker M."/>
        </authorList>
    </citation>
    <scope>NUCLEOTIDE SEQUENCE [LARGE SCALE GENOMIC DNA]</scope>
    <source>
        <strain evidence="4 5">DSM 12751</strain>
    </source>
</reference>
<feature type="transmembrane region" description="Helical" evidence="3">
    <location>
        <begin position="249"/>
        <end position="268"/>
    </location>
</feature>
<accession>A0ABT9W3A3</accession>
<dbReference type="Proteomes" id="UP001235840">
    <property type="component" value="Unassembled WGS sequence"/>
</dbReference>
<keyword evidence="1" id="KW-0175">Coiled coil</keyword>
<feature type="transmembrane region" description="Helical" evidence="3">
    <location>
        <begin position="228"/>
        <end position="243"/>
    </location>
</feature>
<name>A0ABT9W3A3_9BACI</name>
<feature type="coiled-coil region" evidence="1">
    <location>
        <begin position="3"/>
        <end position="30"/>
    </location>
</feature>
<feature type="compositionally biased region" description="Basic and acidic residues" evidence="2">
    <location>
        <begin position="69"/>
        <end position="87"/>
    </location>
</feature>
<feature type="transmembrane region" description="Helical" evidence="3">
    <location>
        <begin position="149"/>
        <end position="165"/>
    </location>
</feature>
<evidence type="ECO:0000256" key="2">
    <source>
        <dbReference type="SAM" id="MobiDB-lite"/>
    </source>
</evidence>
<feature type="transmembrane region" description="Helical" evidence="3">
    <location>
        <begin position="603"/>
        <end position="624"/>
    </location>
</feature>
<keyword evidence="3" id="KW-0812">Transmembrane</keyword>
<organism evidence="4 5">
    <name type="scientific">Caldalkalibacillus horti</name>
    <dbReference type="NCBI Taxonomy" id="77523"/>
    <lineage>
        <taxon>Bacteria</taxon>
        <taxon>Bacillati</taxon>
        <taxon>Bacillota</taxon>
        <taxon>Bacilli</taxon>
        <taxon>Bacillales</taxon>
        <taxon>Bacillaceae</taxon>
        <taxon>Caldalkalibacillus</taxon>
    </lineage>
</organism>
<feature type="transmembrane region" description="Helical" evidence="3">
    <location>
        <begin position="302"/>
        <end position="319"/>
    </location>
</feature>
<evidence type="ECO:0000256" key="3">
    <source>
        <dbReference type="SAM" id="Phobius"/>
    </source>
</evidence>
<keyword evidence="3" id="KW-0472">Membrane</keyword>
<feature type="transmembrane region" description="Helical" evidence="3">
    <location>
        <begin position="519"/>
        <end position="540"/>
    </location>
</feature>
<feature type="transmembrane region" description="Helical" evidence="3">
    <location>
        <begin position="431"/>
        <end position="448"/>
    </location>
</feature>
<feature type="transmembrane region" description="Helical" evidence="3">
    <location>
        <begin position="177"/>
        <end position="198"/>
    </location>
</feature>